<dbReference type="InterPro" id="IPR053147">
    <property type="entry name" value="Hsp_HslJ-like"/>
</dbReference>
<dbReference type="STRING" id="1196353.SAMN05444921_11047"/>
<dbReference type="EMBL" id="FNHI01000010">
    <property type="protein sequence ID" value="SDM57037.1"/>
    <property type="molecule type" value="Genomic_DNA"/>
</dbReference>
<dbReference type="PANTHER" id="PTHR35535:SF2">
    <property type="entry name" value="DUF306 DOMAIN-CONTAINING PROTEIN"/>
    <property type="match status" value="1"/>
</dbReference>
<dbReference type="RefSeq" id="WP_093655343.1">
    <property type="nucleotide sequence ID" value="NZ_FNHI01000010.1"/>
</dbReference>
<keyword evidence="1" id="KW-0732">Signal</keyword>
<dbReference type="Proteomes" id="UP000199063">
    <property type="component" value="Unassembled WGS sequence"/>
</dbReference>
<proteinExistence type="predicted"/>
<name>A0A1G9UAR0_9ACTN</name>
<dbReference type="Gene3D" id="2.40.128.270">
    <property type="match status" value="2"/>
</dbReference>
<dbReference type="PROSITE" id="PS51257">
    <property type="entry name" value="PROKAR_LIPOPROTEIN"/>
    <property type="match status" value="1"/>
</dbReference>
<feature type="domain" description="DUF306" evidence="2">
    <location>
        <begin position="44"/>
        <end position="157"/>
    </location>
</feature>
<gene>
    <name evidence="3" type="ORF">SAMN05444921_11047</name>
</gene>
<evidence type="ECO:0000256" key="1">
    <source>
        <dbReference type="SAM" id="SignalP"/>
    </source>
</evidence>
<dbReference type="Pfam" id="PF03724">
    <property type="entry name" value="META"/>
    <property type="match status" value="2"/>
</dbReference>
<sequence>MRTQLIVPAAAALTAAITLTACGSEKGPGQGAGDDAGGSVRPAAPVTGVHWTVQNVTVDGKRTAAPAGAHVEFKTGEAGKDGAKGRAEGNYGCNHFGADVTIKGDTITVGPGQMTEMGCPQGVAGFEEALRAAFSGALKAKVSEKNLTLATADGDSIALTAQPAAPLAGTKWTVTSLIKGETAASLPAGTEGKAHFVIGKDGSLSGNLGCNDFRAEAKTSGSTLTVGRLSSTRKMCAGTAGMVEKAVTDALTGKVTYELNHRSLTLHSADTGKGVAATAG</sequence>
<dbReference type="PANTHER" id="PTHR35535">
    <property type="entry name" value="HEAT SHOCK PROTEIN HSLJ"/>
    <property type="match status" value="1"/>
</dbReference>
<keyword evidence="4" id="KW-1185">Reference proteome</keyword>
<feature type="chain" id="PRO_5011586499" evidence="1">
    <location>
        <begin position="24"/>
        <end position="280"/>
    </location>
</feature>
<dbReference type="InterPro" id="IPR005184">
    <property type="entry name" value="DUF306_Meta_HslJ"/>
</dbReference>
<reference evidence="4" key="1">
    <citation type="submission" date="2016-10" db="EMBL/GenBank/DDBJ databases">
        <authorList>
            <person name="Varghese N."/>
            <person name="Submissions S."/>
        </authorList>
    </citation>
    <scope>NUCLEOTIDE SEQUENCE [LARGE SCALE GENOMIC DNA]</scope>
    <source>
        <strain evidence="4">CGMCC 4.7042</strain>
    </source>
</reference>
<feature type="domain" description="DUF306" evidence="2">
    <location>
        <begin position="165"/>
        <end position="271"/>
    </location>
</feature>
<dbReference type="GeneID" id="40830538"/>
<dbReference type="OrthoDB" id="4733425at2"/>
<protein>
    <submittedName>
        <fullName evidence="3">META domain-containing protein</fullName>
    </submittedName>
</protein>
<accession>A0A1G9UAR0</accession>
<organism evidence="3 4">
    <name type="scientific">Streptomyces wuyuanensis</name>
    <dbReference type="NCBI Taxonomy" id="1196353"/>
    <lineage>
        <taxon>Bacteria</taxon>
        <taxon>Bacillati</taxon>
        <taxon>Actinomycetota</taxon>
        <taxon>Actinomycetes</taxon>
        <taxon>Kitasatosporales</taxon>
        <taxon>Streptomycetaceae</taxon>
        <taxon>Streptomyces</taxon>
    </lineage>
</organism>
<evidence type="ECO:0000259" key="2">
    <source>
        <dbReference type="Pfam" id="PF03724"/>
    </source>
</evidence>
<evidence type="ECO:0000313" key="4">
    <source>
        <dbReference type="Proteomes" id="UP000199063"/>
    </source>
</evidence>
<dbReference type="InterPro" id="IPR038670">
    <property type="entry name" value="HslJ-like_sf"/>
</dbReference>
<evidence type="ECO:0000313" key="3">
    <source>
        <dbReference type="EMBL" id="SDM57037.1"/>
    </source>
</evidence>
<feature type="signal peptide" evidence="1">
    <location>
        <begin position="1"/>
        <end position="23"/>
    </location>
</feature>
<dbReference type="AlphaFoldDB" id="A0A1G9UAR0"/>